<name>A0A0A9EJB4_ARUDO</name>
<reference evidence="1" key="1">
    <citation type="submission" date="2014-09" db="EMBL/GenBank/DDBJ databases">
        <authorList>
            <person name="Magalhaes I.L.F."/>
            <person name="Oliveira U."/>
            <person name="Santos F.R."/>
            <person name="Vidigal T.H.D.A."/>
            <person name="Brescovit A.D."/>
            <person name="Santos A.J."/>
        </authorList>
    </citation>
    <scope>NUCLEOTIDE SEQUENCE</scope>
    <source>
        <tissue evidence="1">Shoot tissue taken approximately 20 cm above the soil surface</tissue>
    </source>
</reference>
<proteinExistence type="predicted"/>
<protein>
    <submittedName>
        <fullName evidence="1">Uncharacterized protein</fullName>
    </submittedName>
</protein>
<evidence type="ECO:0000313" key="1">
    <source>
        <dbReference type="EMBL" id="JAD97970.1"/>
    </source>
</evidence>
<sequence>MEARRPRVEIEARLPAKWKMGGEAVDFDSSGLKIESPAVIAIQEFSF</sequence>
<dbReference type="AlphaFoldDB" id="A0A0A9EJB4"/>
<organism evidence="1">
    <name type="scientific">Arundo donax</name>
    <name type="common">Giant reed</name>
    <name type="synonym">Donax arundinaceus</name>
    <dbReference type="NCBI Taxonomy" id="35708"/>
    <lineage>
        <taxon>Eukaryota</taxon>
        <taxon>Viridiplantae</taxon>
        <taxon>Streptophyta</taxon>
        <taxon>Embryophyta</taxon>
        <taxon>Tracheophyta</taxon>
        <taxon>Spermatophyta</taxon>
        <taxon>Magnoliopsida</taxon>
        <taxon>Liliopsida</taxon>
        <taxon>Poales</taxon>
        <taxon>Poaceae</taxon>
        <taxon>PACMAD clade</taxon>
        <taxon>Arundinoideae</taxon>
        <taxon>Arundineae</taxon>
        <taxon>Arundo</taxon>
    </lineage>
</organism>
<accession>A0A0A9EJB4</accession>
<reference evidence="1" key="2">
    <citation type="journal article" date="2015" name="Data Brief">
        <title>Shoot transcriptome of the giant reed, Arundo donax.</title>
        <authorList>
            <person name="Barrero R.A."/>
            <person name="Guerrero F.D."/>
            <person name="Moolhuijzen P."/>
            <person name="Goolsby J.A."/>
            <person name="Tidwell J."/>
            <person name="Bellgard S.E."/>
            <person name="Bellgard M.I."/>
        </authorList>
    </citation>
    <scope>NUCLEOTIDE SEQUENCE</scope>
    <source>
        <tissue evidence="1">Shoot tissue taken approximately 20 cm above the soil surface</tissue>
    </source>
</reference>
<dbReference type="EMBL" id="GBRH01199925">
    <property type="protein sequence ID" value="JAD97970.1"/>
    <property type="molecule type" value="Transcribed_RNA"/>
</dbReference>